<organism evidence="1">
    <name type="scientific">Arundo donax</name>
    <name type="common">Giant reed</name>
    <name type="synonym">Donax arundinaceus</name>
    <dbReference type="NCBI Taxonomy" id="35708"/>
    <lineage>
        <taxon>Eukaryota</taxon>
        <taxon>Viridiplantae</taxon>
        <taxon>Streptophyta</taxon>
        <taxon>Embryophyta</taxon>
        <taxon>Tracheophyta</taxon>
        <taxon>Spermatophyta</taxon>
        <taxon>Magnoliopsida</taxon>
        <taxon>Liliopsida</taxon>
        <taxon>Poales</taxon>
        <taxon>Poaceae</taxon>
        <taxon>PACMAD clade</taxon>
        <taxon>Arundinoideae</taxon>
        <taxon>Arundineae</taxon>
        <taxon>Arundo</taxon>
    </lineage>
</organism>
<sequence>MADCLNFHSEFSLSLPSAEDKKSQYKKIEAEQ</sequence>
<evidence type="ECO:0000313" key="1">
    <source>
        <dbReference type="EMBL" id="JAD97088.1"/>
    </source>
</evidence>
<accession>A0A0A9EDL9</accession>
<reference evidence="1" key="1">
    <citation type="submission" date="2014-09" db="EMBL/GenBank/DDBJ databases">
        <authorList>
            <person name="Magalhaes I.L.F."/>
            <person name="Oliveira U."/>
            <person name="Santos F.R."/>
            <person name="Vidigal T.H.D.A."/>
            <person name="Brescovit A.D."/>
            <person name="Santos A.J."/>
        </authorList>
    </citation>
    <scope>NUCLEOTIDE SEQUENCE</scope>
    <source>
        <tissue evidence="1">Shoot tissue taken approximately 20 cm above the soil surface</tissue>
    </source>
</reference>
<dbReference type="AlphaFoldDB" id="A0A0A9EDL9"/>
<dbReference type="EMBL" id="GBRH01200807">
    <property type="protein sequence ID" value="JAD97088.1"/>
    <property type="molecule type" value="Transcribed_RNA"/>
</dbReference>
<protein>
    <submittedName>
        <fullName evidence="1">Uncharacterized protein</fullName>
    </submittedName>
</protein>
<name>A0A0A9EDL9_ARUDO</name>
<reference evidence="1" key="2">
    <citation type="journal article" date="2015" name="Data Brief">
        <title>Shoot transcriptome of the giant reed, Arundo donax.</title>
        <authorList>
            <person name="Barrero R.A."/>
            <person name="Guerrero F.D."/>
            <person name="Moolhuijzen P."/>
            <person name="Goolsby J.A."/>
            <person name="Tidwell J."/>
            <person name="Bellgard S.E."/>
            <person name="Bellgard M.I."/>
        </authorList>
    </citation>
    <scope>NUCLEOTIDE SEQUENCE</scope>
    <source>
        <tissue evidence="1">Shoot tissue taken approximately 20 cm above the soil surface</tissue>
    </source>
</reference>
<proteinExistence type="predicted"/>